<protein>
    <submittedName>
        <fullName evidence="2">Uncharacterized protein</fullName>
    </submittedName>
</protein>
<keyword evidence="3" id="KW-1185">Reference proteome</keyword>
<sequence>MADIGDHFYHSKLKTSCKPHKIGGDLWPNVHSPYGQCSAECLVLMGINLAVHLIHQLLKTGLRLRRLLYVLQDSICNLRGERDCDDGGGGGGDDDDDDDNDDGGFCGGGGDGEDDDDDDDVDDVLLVVVVGW</sequence>
<feature type="region of interest" description="Disordered" evidence="1">
    <location>
        <begin position="80"/>
        <end position="120"/>
    </location>
</feature>
<name>A0AAV4AX25_9GAST</name>
<evidence type="ECO:0000256" key="1">
    <source>
        <dbReference type="SAM" id="MobiDB-lite"/>
    </source>
</evidence>
<dbReference type="Proteomes" id="UP000735302">
    <property type="component" value="Unassembled WGS sequence"/>
</dbReference>
<feature type="compositionally biased region" description="Acidic residues" evidence="1">
    <location>
        <begin position="92"/>
        <end position="102"/>
    </location>
</feature>
<accession>A0AAV4AX25</accession>
<reference evidence="2 3" key="1">
    <citation type="journal article" date="2021" name="Elife">
        <title>Chloroplast acquisition without the gene transfer in kleptoplastic sea slugs, Plakobranchus ocellatus.</title>
        <authorList>
            <person name="Maeda T."/>
            <person name="Takahashi S."/>
            <person name="Yoshida T."/>
            <person name="Shimamura S."/>
            <person name="Takaki Y."/>
            <person name="Nagai Y."/>
            <person name="Toyoda A."/>
            <person name="Suzuki Y."/>
            <person name="Arimoto A."/>
            <person name="Ishii H."/>
            <person name="Satoh N."/>
            <person name="Nishiyama T."/>
            <person name="Hasebe M."/>
            <person name="Maruyama T."/>
            <person name="Minagawa J."/>
            <person name="Obokata J."/>
            <person name="Shigenobu S."/>
        </authorList>
    </citation>
    <scope>NUCLEOTIDE SEQUENCE [LARGE SCALE GENOMIC DNA]</scope>
</reference>
<dbReference type="AlphaFoldDB" id="A0AAV4AX25"/>
<dbReference type="EMBL" id="BLXT01004368">
    <property type="protein sequence ID" value="GFO11888.1"/>
    <property type="molecule type" value="Genomic_DNA"/>
</dbReference>
<feature type="compositionally biased region" description="Acidic residues" evidence="1">
    <location>
        <begin position="111"/>
        <end position="120"/>
    </location>
</feature>
<proteinExistence type="predicted"/>
<gene>
    <name evidence="2" type="ORF">PoB_003839300</name>
</gene>
<organism evidence="2 3">
    <name type="scientific">Plakobranchus ocellatus</name>
    <dbReference type="NCBI Taxonomy" id="259542"/>
    <lineage>
        <taxon>Eukaryota</taxon>
        <taxon>Metazoa</taxon>
        <taxon>Spiralia</taxon>
        <taxon>Lophotrochozoa</taxon>
        <taxon>Mollusca</taxon>
        <taxon>Gastropoda</taxon>
        <taxon>Heterobranchia</taxon>
        <taxon>Euthyneura</taxon>
        <taxon>Panpulmonata</taxon>
        <taxon>Sacoglossa</taxon>
        <taxon>Placobranchoidea</taxon>
        <taxon>Plakobranchidae</taxon>
        <taxon>Plakobranchus</taxon>
    </lineage>
</organism>
<evidence type="ECO:0000313" key="3">
    <source>
        <dbReference type="Proteomes" id="UP000735302"/>
    </source>
</evidence>
<comment type="caution">
    <text evidence="2">The sequence shown here is derived from an EMBL/GenBank/DDBJ whole genome shotgun (WGS) entry which is preliminary data.</text>
</comment>
<evidence type="ECO:0000313" key="2">
    <source>
        <dbReference type="EMBL" id="GFO11888.1"/>
    </source>
</evidence>